<evidence type="ECO:0000259" key="1">
    <source>
        <dbReference type="Pfam" id="PF13614"/>
    </source>
</evidence>
<proteinExistence type="predicted"/>
<comment type="caution">
    <text evidence="2">The sequence shown here is derived from an EMBL/GenBank/DDBJ whole genome shotgun (WGS) entry which is preliminary data.</text>
</comment>
<dbReference type="Proteomes" id="UP000321089">
    <property type="component" value="Unassembled WGS sequence"/>
</dbReference>
<dbReference type="SUPFAM" id="SSF52540">
    <property type="entry name" value="P-loop containing nucleoside triphosphate hydrolases"/>
    <property type="match status" value="1"/>
</dbReference>
<evidence type="ECO:0000313" key="3">
    <source>
        <dbReference type="Proteomes" id="UP000321089"/>
    </source>
</evidence>
<dbReference type="InterPro" id="IPR027417">
    <property type="entry name" value="P-loop_NTPase"/>
</dbReference>
<dbReference type="PANTHER" id="PTHR13696">
    <property type="entry name" value="P-LOOP CONTAINING NUCLEOSIDE TRIPHOSPHATE HYDROLASE"/>
    <property type="match status" value="1"/>
</dbReference>
<organism evidence="2 3">
    <name type="scientific">Clostridium butyricum</name>
    <dbReference type="NCBI Taxonomy" id="1492"/>
    <lineage>
        <taxon>Bacteria</taxon>
        <taxon>Bacillati</taxon>
        <taxon>Bacillota</taxon>
        <taxon>Clostridia</taxon>
        <taxon>Eubacteriales</taxon>
        <taxon>Clostridiaceae</taxon>
        <taxon>Clostridium</taxon>
    </lineage>
</organism>
<name>A0A512TQB2_CLOBU</name>
<protein>
    <submittedName>
        <fullName evidence="2">Chromosome partitioning ATPase</fullName>
    </submittedName>
</protein>
<dbReference type="CDD" id="cd02042">
    <property type="entry name" value="ParAB_family"/>
    <property type="match status" value="1"/>
</dbReference>
<dbReference type="AlphaFoldDB" id="A0A512TQB2"/>
<dbReference type="PANTHER" id="PTHR13696:SF99">
    <property type="entry name" value="COBYRINIC ACID AC-DIAMIDE SYNTHASE"/>
    <property type="match status" value="1"/>
</dbReference>
<accession>A0A512TQB2</accession>
<dbReference type="RefSeq" id="WP_003432425.1">
    <property type="nucleotide sequence ID" value="NZ_BKBC01000049.1"/>
</dbReference>
<sequence>MCEDLGKVISFINMKGGVAKTTLTINVAKRLSELGNKVLVVDMDPQFNATQSLLLYGTSYYNISKDSDLDEKLLEEETKSSEFYQNLSDNKKTVLQMFESSNIDKPLDNASVTQNICKNLYLIPGDLTMAKEIAGDTSGKVGAVFNHFADNNILKDYKYILIDCPPTWSILTHASLFASDYYVIPSKVDLYSSIGIKLLEQQINEKIYNDRVYKMTNRKLNRLGVIFTLVHKNIKSEAYRKSSLKSNFEDIDFFDADLPYIPSVPTRFIMFDEAKSDSKYSELINSIEKITDEIISKL</sequence>
<dbReference type="InterPro" id="IPR050678">
    <property type="entry name" value="DNA_Partitioning_ATPase"/>
</dbReference>
<evidence type="ECO:0000313" key="2">
    <source>
        <dbReference type="EMBL" id="GEQ22457.1"/>
    </source>
</evidence>
<dbReference type="EMBL" id="BKBC01000049">
    <property type="protein sequence ID" value="GEQ22457.1"/>
    <property type="molecule type" value="Genomic_DNA"/>
</dbReference>
<reference evidence="2 3" key="1">
    <citation type="submission" date="2019-07" db="EMBL/GenBank/DDBJ databases">
        <title>Whole genome shotgun sequence of Clostridium butyricum NBRC 3858.</title>
        <authorList>
            <person name="Hosoyama A."/>
            <person name="Uohara A."/>
            <person name="Ohji S."/>
            <person name="Ichikawa N."/>
        </authorList>
    </citation>
    <scope>NUCLEOTIDE SEQUENCE [LARGE SCALE GENOMIC DNA]</scope>
    <source>
        <strain evidence="2 3">NBRC 3858</strain>
    </source>
</reference>
<dbReference type="Gene3D" id="3.40.50.300">
    <property type="entry name" value="P-loop containing nucleotide triphosphate hydrolases"/>
    <property type="match status" value="1"/>
</dbReference>
<gene>
    <name evidence="2" type="ORF">CBU02nite_29630</name>
</gene>
<feature type="domain" description="AAA" evidence="1">
    <location>
        <begin position="7"/>
        <end position="205"/>
    </location>
</feature>
<dbReference type="InterPro" id="IPR025669">
    <property type="entry name" value="AAA_dom"/>
</dbReference>
<dbReference type="Pfam" id="PF13614">
    <property type="entry name" value="AAA_31"/>
    <property type="match status" value="1"/>
</dbReference>